<protein>
    <submittedName>
        <fullName evidence="5">Putative transposase/integrase</fullName>
    </submittedName>
</protein>
<gene>
    <name evidence="5" type="ORF">PP2015_2023</name>
</gene>
<organism evidence="5 6">
    <name type="scientific">Pseudoalteromonas phenolica</name>
    <dbReference type="NCBI Taxonomy" id="161398"/>
    <lineage>
        <taxon>Bacteria</taxon>
        <taxon>Pseudomonadati</taxon>
        <taxon>Pseudomonadota</taxon>
        <taxon>Gammaproteobacteria</taxon>
        <taxon>Alteromonadales</taxon>
        <taxon>Pseudoalteromonadaceae</taxon>
        <taxon>Pseudoalteromonas</taxon>
    </lineage>
</organism>
<dbReference type="EMBL" id="CP013187">
    <property type="protein sequence ID" value="ALO42521.1"/>
    <property type="molecule type" value="Genomic_DNA"/>
</dbReference>
<keyword evidence="2" id="KW-0238">DNA-binding</keyword>
<dbReference type="PROSITE" id="PS51898">
    <property type="entry name" value="TYR_RECOMBINASE"/>
    <property type="match status" value="1"/>
</dbReference>
<dbReference type="Proteomes" id="UP000061457">
    <property type="component" value="Chromosome I"/>
</dbReference>
<dbReference type="KEGG" id="pphe:PP2015_2023"/>
<dbReference type="InterPro" id="IPR013762">
    <property type="entry name" value="Integrase-like_cat_sf"/>
</dbReference>
<feature type="domain" description="Tyr recombinase" evidence="4">
    <location>
        <begin position="255"/>
        <end position="460"/>
    </location>
</feature>
<evidence type="ECO:0000313" key="5">
    <source>
        <dbReference type="EMBL" id="ALO42521.1"/>
    </source>
</evidence>
<accession>A0A0S2K2R8</accession>
<dbReference type="GO" id="GO:0006310">
    <property type="term" value="P:DNA recombination"/>
    <property type="evidence" value="ECO:0007669"/>
    <property type="project" value="UniProtKB-KW"/>
</dbReference>
<evidence type="ECO:0000256" key="1">
    <source>
        <dbReference type="ARBA" id="ARBA00022908"/>
    </source>
</evidence>
<dbReference type="SUPFAM" id="SSF56349">
    <property type="entry name" value="DNA breaking-rejoining enzymes"/>
    <property type="match status" value="1"/>
</dbReference>
<dbReference type="Gene3D" id="1.10.443.10">
    <property type="entry name" value="Intergrase catalytic core"/>
    <property type="match status" value="1"/>
</dbReference>
<dbReference type="GO" id="GO:0003677">
    <property type="term" value="F:DNA binding"/>
    <property type="evidence" value="ECO:0007669"/>
    <property type="project" value="UniProtKB-KW"/>
</dbReference>
<dbReference type="Pfam" id="PF00589">
    <property type="entry name" value="Phage_integrase"/>
    <property type="match status" value="1"/>
</dbReference>
<dbReference type="Gene3D" id="1.10.150.130">
    <property type="match status" value="1"/>
</dbReference>
<evidence type="ECO:0000256" key="2">
    <source>
        <dbReference type="ARBA" id="ARBA00023125"/>
    </source>
</evidence>
<dbReference type="PANTHER" id="PTHR30349">
    <property type="entry name" value="PHAGE INTEGRASE-RELATED"/>
    <property type="match status" value="1"/>
</dbReference>
<reference evidence="5 6" key="1">
    <citation type="submission" date="2015-11" db="EMBL/GenBank/DDBJ databases">
        <authorList>
            <person name="Zhang Y."/>
            <person name="Guo Z."/>
        </authorList>
    </citation>
    <scope>NUCLEOTIDE SEQUENCE [LARGE SCALE GENOMIC DNA]</scope>
    <source>
        <strain evidence="5 6">KCTC 12086</strain>
    </source>
</reference>
<dbReference type="PATRIC" id="fig|161398.10.peg.2055"/>
<dbReference type="InterPro" id="IPR050090">
    <property type="entry name" value="Tyrosine_recombinase_XerCD"/>
</dbReference>
<keyword evidence="1" id="KW-0229">DNA integration</keyword>
<dbReference type="CDD" id="cd01189">
    <property type="entry name" value="INT_ICEBs1_C_like"/>
    <property type="match status" value="1"/>
</dbReference>
<name>A0A0S2K2R8_9GAMM</name>
<evidence type="ECO:0000256" key="3">
    <source>
        <dbReference type="ARBA" id="ARBA00023172"/>
    </source>
</evidence>
<dbReference type="InterPro" id="IPR010998">
    <property type="entry name" value="Integrase_recombinase_N"/>
</dbReference>
<dbReference type="GO" id="GO:0015074">
    <property type="term" value="P:DNA integration"/>
    <property type="evidence" value="ECO:0007669"/>
    <property type="project" value="UniProtKB-KW"/>
</dbReference>
<dbReference type="PANTHER" id="PTHR30349:SF36">
    <property type="entry name" value="PROPHAGE INTEGRASE INTR-RELATED"/>
    <property type="match status" value="1"/>
</dbReference>
<keyword evidence="3" id="KW-0233">DNA recombination</keyword>
<dbReference type="OrthoDB" id="3296006at2"/>
<keyword evidence="6" id="KW-1185">Reference proteome</keyword>
<evidence type="ECO:0000313" key="6">
    <source>
        <dbReference type="Proteomes" id="UP000061457"/>
    </source>
</evidence>
<proteinExistence type="predicted"/>
<dbReference type="InterPro" id="IPR011010">
    <property type="entry name" value="DNA_brk_join_enz"/>
</dbReference>
<dbReference type="STRING" id="161398.PP2015_2023"/>
<dbReference type="RefSeq" id="WP_058030178.1">
    <property type="nucleotide sequence ID" value="NZ_CP013187.1"/>
</dbReference>
<sequence length="470" mass="54569">MTKKNPQLEIKNALKAAPGVFVKRNKLYVQFKLPDRIKPKKKSTGLNVSVKNIKKASYILESIKLDITNGFYEHKNDMFWRKNFPLDTTHLQSNIGIEKLFHEYSIAHVNYITSSIKNKLNTCLNWALYYNVGVDDIASITSSQLNQMRQSSVSGSRQELFFARELAFERNFQMDYGENALDFIDNSELEILKKNYFKDHPIVFVGCAKSTIEDYTINLKSVLDFAVEQKYITKNPAQGLKKLAVDNFALHMHDEDVNPFSREELTNLLETIHVPKIRLMVQMLAWTGMRPGELKALAWEDIDLERRQIHLRLNLDRQGALKPVKTRASKRTIDLLPAAVEALNQIKEETFHLPAITETVFFNNKKTIIEKRRRVFLSRENKPYKRPELTTTPKQWANWLIKAGISHRPAYQLRHTYASRMLMQRVPPTWLARQMGHSDTSMIFKIYGKWIADDEPEFMEQLAAGLGQSY</sequence>
<dbReference type="InterPro" id="IPR002104">
    <property type="entry name" value="Integrase_catalytic"/>
</dbReference>
<dbReference type="AlphaFoldDB" id="A0A0S2K2R8"/>
<evidence type="ECO:0000259" key="4">
    <source>
        <dbReference type="PROSITE" id="PS51898"/>
    </source>
</evidence>